<sequence length="194" mass="22131">MNKEFLLGILFLFLIFSFCIAEESVARQGKVMHVVLQGEIQKGYQRGRTMNLKTANIDPFELGFLLDGVQNGVYGAFASVEGHDGVFEAVVSIGNNPQFENKSGTVETHILHEFEEDFYGAQLRVVLILFIRRQQVFSSLDVLKYEINSDIEFFNNWLVENEDMKKTMLGLDSPFLEWESDDDIASSTKILPQY</sequence>
<keyword evidence="8" id="KW-0732">Signal</keyword>
<evidence type="ECO:0000256" key="5">
    <source>
        <dbReference type="ARBA" id="ARBA00022679"/>
    </source>
</evidence>
<keyword evidence="5" id="KW-0808">Transferase</keyword>
<name>A0ABQ5JZP1_9EUKA</name>
<dbReference type="InterPro" id="IPR023468">
    <property type="entry name" value="Riboflavin_kinase"/>
</dbReference>
<evidence type="ECO:0000256" key="6">
    <source>
        <dbReference type="ARBA" id="ARBA00022741"/>
    </source>
</evidence>
<keyword evidence="7" id="KW-0067">ATP-binding</keyword>
<dbReference type="Pfam" id="PF01687">
    <property type="entry name" value="Flavokinase"/>
    <property type="match status" value="1"/>
</dbReference>
<keyword evidence="10" id="KW-0418">Kinase</keyword>
<evidence type="ECO:0000256" key="7">
    <source>
        <dbReference type="ARBA" id="ARBA00022840"/>
    </source>
</evidence>
<evidence type="ECO:0000313" key="11">
    <source>
        <dbReference type="Proteomes" id="UP001057375"/>
    </source>
</evidence>
<evidence type="ECO:0000313" key="10">
    <source>
        <dbReference type="EMBL" id="GKT23732.1"/>
    </source>
</evidence>
<evidence type="ECO:0000259" key="9">
    <source>
        <dbReference type="SMART" id="SM00904"/>
    </source>
</evidence>
<protein>
    <recommendedName>
        <fullName evidence="2">riboflavin kinase</fullName>
        <ecNumber evidence="2">2.7.1.26</ecNumber>
    </recommendedName>
</protein>
<keyword evidence="6" id="KW-0547">Nucleotide-binding</keyword>
<dbReference type="GO" id="GO:0016301">
    <property type="term" value="F:kinase activity"/>
    <property type="evidence" value="ECO:0007669"/>
    <property type="project" value="UniProtKB-KW"/>
</dbReference>
<dbReference type="InterPro" id="IPR015865">
    <property type="entry name" value="Riboflavin_kinase_bac/euk"/>
</dbReference>
<comment type="caution">
    <text evidence="10">The sequence shown here is derived from an EMBL/GenBank/DDBJ whole genome shotgun (WGS) entry which is preliminary data.</text>
</comment>
<evidence type="ECO:0000256" key="2">
    <source>
        <dbReference type="ARBA" id="ARBA00012105"/>
    </source>
</evidence>
<dbReference type="InterPro" id="IPR023465">
    <property type="entry name" value="Riboflavin_kinase_dom_sf"/>
</dbReference>
<keyword evidence="11" id="KW-1185">Reference proteome</keyword>
<evidence type="ECO:0000256" key="4">
    <source>
        <dbReference type="ARBA" id="ARBA00022643"/>
    </source>
</evidence>
<dbReference type="EMBL" id="BQXS01012483">
    <property type="protein sequence ID" value="GKT23732.1"/>
    <property type="molecule type" value="Genomic_DNA"/>
</dbReference>
<evidence type="ECO:0000256" key="8">
    <source>
        <dbReference type="SAM" id="SignalP"/>
    </source>
</evidence>
<organism evidence="10 11">
    <name type="scientific">Aduncisulcus paluster</name>
    <dbReference type="NCBI Taxonomy" id="2918883"/>
    <lineage>
        <taxon>Eukaryota</taxon>
        <taxon>Metamonada</taxon>
        <taxon>Carpediemonas-like organisms</taxon>
        <taxon>Aduncisulcus</taxon>
    </lineage>
</organism>
<feature type="domain" description="Riboflavin kinase" evidence="9">
    <location>
        <begin position="35"/>
        <end position="159"/>
    </location>
</feature>
<dbReference type="EC" id="2.7.1.26" evidence="2"/>
<dbReference type="PANTHER" id="PTHR22749">
    <property type="entry name" value="RIBOFLAVIN KINASE/FMN ADENYLYLTRANSFERASE"/>
    <property type="match status" value="1"/>
</dbReference>
<keyword evidence="3" id="KW-0285">Flavoprotein</keyword>
<dbReference type="PANTHER" id="PTHR22749:SF6">
    <property type="entry name" value="RIBOFLAVIN KINASE"/>
    <property type="match status" value="1"/>
</dbReference>
<proteinExistence type="predicted"/>
<evidence type="ECO:0000256" key="3">
    <source>
        <dbReference type="ARBA" id="ARBA00022630"/>
    </source>
</evidence>
<comment type="pathway">
    <text evidence="1">Cofactor biosynthesis; FMN biosynthesis; FMN from riboflavin (ATP route): step 1/1.</text>
</comment>
<feature type="signal peptide" evidence="8">
    <location>
        <begin position="1"/>
        <end position="21"/>
    </location>
</feature>
<dbReference type="SMART" id="SM00904">
    <property type="entry name" value="Flavokinase"/>
    <property type="match status" value="1"/>
</dbReference>
<dbReference type="Gene3D" id="2.40.30.30">
    <property type="entry name" value="Riboflavin kinase-like"/>
    <property type="match status" value="1"/>
</dbReference>
<evidence type="ECO:0000256" key="1">
    <source>
        <dbReference type="ARBA" id="ARBA00005201"/>
    </source>
</evidence>
<feature type="chain" id="PRO_5046576315" description="riboflavin kinase" evidence="8">
    <location>
        <begin position="22"/>
        <end position="194"/>
    </location>
</feature>
<keyword evidence="4" id="KW-0288">FMN</keyword>
<accession>A0ABQ5JZP1</accession>
<dbReference type="Proteomes" id="UP001057375">
    <property type="component" value="Unassembled WGS sequence"/>
</dbReference>
<gene>
    <name evidence="10" type="ORF">ADUPG1_012515</name>
</gene>
<reference evidence="10" key="1">
    <citation type="submission" date="2022-03" db="EMBL/GenBank/DDBJ databases">
        <title>Draft genome sequence of Aduncisulcus paluster, a free-living microaerophilic Fornicata.</title>
        <authorList>
            <person name="Yuyama I."/>
            <person name="Kume K."/>
            <person name="Tamura T."/>
            <person name="Inagaki Y."/>
            <person name="Hashimoto T."/>
        </authorList>
    </citation>
    <scope>NUCLEOTIDE SEQUENCE</scope>
    <source>
        <strain evidence="10">NY0171</strain>
    </source>
</reference>
<dbReference type="SUPFAM" id="SSF82114">
    <property type="entry name" value="Riboflavin kinase-like"/>
    <property type="match status" value="1"/>
</dbReference>